<comment type="caution">
    <text evidence="1">The sequence shown here is derived from an EMBL/GenBank/DDBJ whole genome shotgun (WGS) entry which is preliminary data.</text>
</comment>
<evidence type="ECO:0000313" key="2">
    <source>
        <dbReference type="Proteomes" id="UP000238350"/>
    </source>
</evidence>
<protein>
    <submittedName>
        <fullName evidence="1">Uncharacterized protein</fullName>
    </submittedName>
</protein>
<dbReference type="Proteomes" id="UP000238350">
    <property type="component" value="Unassembled WGS sequence"/>
</dbReference>
<dbReference type="GO" id="GO:0006813">
    <property type="term" value="P:potassium ion transport"/>
    <property type="evidence" value="ECO:0007669"/>
    <property type="project" value="TreeGrafter"/>
</dbReference>
<dbReference type="AlphaFoldDB" id="A0A2T0FIU6"/>
<dbReference type="PANTHER" id="PTHR28062">
    <property type="entry name" value="K+-H+ EXCHANGE-LIKE PROTEIN"/>
    <property type="match status" value="1"/>
</dbReference>
<dbReference type="GO" id="GO:0005743">
    <property type="term" value="C:mitochondrial inner membrane"/>
    <property type="evidence" value="ECO:0007669"/>
    <property type="project" value="TreeGrafter"/>
</dbReference>
<dbReference type="PANTHER" id="PTHR28062:SF1">
    <property type="entry name" value="TRANSMEMBRANE PROTEIN"/>
    <property type="match status" value="1"/>
</dbReference>
<gene>
    <name evidence="1" type="ORF">B9G98_02544</name>
</gene>
<reference evidence="1 2" key="1">
    <citation type="submission" date="2017-04" db="EMBL/GenBank/DDBJ databases">
        <title>Genome sequencing of [Candida] sorbophila.</title>
        <authorList>
            <person name="Ahn J.O."/>
        </authorList>
    </citation>
    <scope>NUCLEOTIDE SEQUENCE [LARGE SCALE GENOMIC DNA]</scope>
    <source>
        <strain evidence="1 2">DS02</strain>
    </source>
</reference>
<dbReference type="STRING" id="45607.A0A2T0FIU6"/>
<evidence type="ECO:0000313" key="1">
    <source>
        <dbReference type="EMBL" id="PRT54924.1"/>
    </source>
</evidence>
<accession>A0A2T0FIU6</accession>
<keyword evidence="2" id="KW-1185">Reference proteome</keyword>
<dbReference type="RefSeq" id="XP_024664869.1">
    <property type="nucleotide sequence ID" value="XM_024809101.1"/>
</dbReference>
<dbReference type="Pfam" id="PF10173">
    <property type="entry name" value="Mit_KHE1"/>
    <property type="match status" value="1"/>
</dbReference>
<organism evidence="1 2">
    <name type="scientific">Wickerhamiella sorbophila</name>
    <dbReference type="NCBI Taxonomy" id="45607"/>
    <lineage>
        <taxon>Eukaryota</taxon>
        <taxon>Fungi</taxon>
        <taxon>Dikarya</taxon>
        <taxon>Ascomycota</taxon>
        <taxon>Saccharomycotina</taxon>
        <taxon>Dipodascomycetes</taxon>
        <taxon>Dipodascales</taxon>
        <taxon>Trichomonascaceae</taxon>
        <taxon>Wickerhamiella</taxon>
    </lineage>
</organism>
<proteinExistence type="predicted"/>
<dbReference type="InterPro" id="IPR018786">
    <property type="entry name" value="Mit_KHE1"/>
</dbReference>
<dbReference type="EMBL" id="NDIQ01000021">
    <property type="protein sequence ID" value="PRT54924.1"/>
    <property type="molecule type" value="Genomic_DNA"/>
</dbReference>
<name>A0A2T0FIU6_9ASCO</name>
<dbReference type="OrthoDB" id="5562676at2759"/>
<dbReference type="GO" id="GO:1902600">
    <property type="term" value="P:proton transmembrane transport"/>
    <property type="evidence" value="ECO:0007669"/>
    <property type="project" value="TreeGrafter"/>
</dbReference>
<dbReference type="GeneID" id="36516292"/>
<sequence length="258" mass="29417">MRLIVLPLTRNRSILYCQQALLPKVRSKPRFDDRVAAKAAKTWANFESSPTKWKQRLVAGVNWALERIPYEEWSLKTVPSQNTYMRKVQETGDLVAPKELLASGVSAKDLEPLELVYPTTAMTFEQARSELGKFATAGISRHKTHMLYCAVGLPLTLPIALVPVVPNVPGFYLLYRLWSNWKAWEGAKHLDHLLADTHLKGCQLPALDYIYQDGRPEMILEDQVKVIERIFGIDGLGQELTRALHQCQNRQTNQQPER</sequence>